<comment type="caution">
    <text evidence="2">The sequence shown here is derived from an EMBL/GenBank/DDBJ whole genome shotgun (WGS) entry which is preliminary data.</text>
</comment>
<gene>
    <name evidence="2" type="ORF">ACFPFO_02755</name>
</gene>
<reference evidence="2 3" key="1">
    <citation type="journal article" date="2019" name="Int. J. Syst. Evol. Microbiol.">
        <title>The Global Catalogue of Microorganisms (GCM) 10K type strain sequencing project: providing services to taxonomists for standard genome sequencing and annotation.</title>
        <authorList>
            <consortium name="The Broad Institute Genomics Platform"/>
            <consortium name="The Broad Institute Genome Sequencing Center for Infectious Disease"/>
            <person name="Wu L."/>
            <person name="Ma J."/>
        </authorList>
    </citation>
    <scope>NUCLEOTIDE SEQUENCE [LARGE SCALE GENOMIC DNA]</scope>
    <source>
        <strain evidence="2 3">CGMCC 1.15824</strain>
    </source>
</reference>
<organism evidence="2 3">
    <name type="scientific">Saliphagus infecundisoli</name>
    <dbReference type="NCBI Taxonomy" id="1849069"/>
    <lineage>
        <taxon>Archaea</taxon>
        <taxon>Methanobacteriati</taxon>
        <taxon>Methanobacteriota</taxon>
        <taxon>Stenosarchaea group</taxon>
        <taxon>Halobacteria</taxon>
        <taxon>Halobacteriales</taxon>
        <taxon>Natrialbaceae</taxon>
        <taxon>Saliphagus</taxon>
    </lineage>
</organism>
<dbReference type="AlphaFoldDB" id="A0ABD5QAD5"/>
<keyword evidence="1" id="KW-0812">Transmembrane</keyword>
<name>A0ABD5QAD5_9EURY</name>
<accession>A0ABD5QAD5</accession>
<dbReference type="RefSeq" id="WP_224828956.1">
    <property type="nucleotide sequence ID" value="NZ_JAIVEF010000016.1"/>
</dbReference>
<evidence type="ECO:0000313" key="3">
    <source>
        <dbReference type="Proteomes" id="UP001595925"/>
    </source>
</evidence>
<keyword evidence="1" id="KW-0472">Membrane</keyword>
<evidence type="ECO:0000256" key="1">
    <source>
        <dbReference type="SAM" id="Phobius"/>
    </source>
</evidence>
<dbReference type="Proteomes" id="UP001595925">
    <property type="component" value="Unassembled WGS sequence"/>
</dbReference>
<dbReference type="EMBL" id="JBHSJG010000007">
    <property type="protein sequence ID" value="MFC4986711.1"/>
    <property type="molecule type" value="Genomic_DNA"/>
</dbReference>
<evidence type="ECO:0000313" key="2">
    <source>
        <dbReference type="EMBL" id="MFC4986711.1"/>
    </source>
</evidence>
<keyword evidence="1" id="KW-1133">Transmembrane helix</keyword>
<protein>
    <submittedName>
        <fullName evidence="2">Uncharacterized protein</fullName>
    </submittedName>
</protein>
<sequence>MQMFGGGIVLLTIVICSFLYFVHEGLFEPEFGSAVVTSMLVLVTAVSVFLTLLLVKENKTARERENKPVFTITTGSIYSNSYQLAVENIGNGPAQNVDITMTTEPDNIDAKLERKNVRPGDICLDSATHITANHIPERYKTVSIKGTCEDIFGNEVEVNNEAKVENITGNEEQVVRSEIEELGQEIKGVSSSIDSLFDNIHVKEIDSLVKMENSKRVTDCLKENGALTIEELVQNLGLHYTDLLQTLIWLDSAGSIEYDKESITDIGEDKETEIKLSFGEK</sequence>
<proteinExistence type="predicted"/>
<feature type="transmembrane region" description="Helical" evidence="1">
    <location>
        <begin position="7"/>
        <end position="23"/>
    </location>
</feature>
<keyword evidence="3" id="KW-1185">Reference proteome</keyword>
<feature type="transmembrane region" description="Helical" evidence="1">
    <location>
        <begin position="35"/>
        <end position="55"/>
    </location>
</feature>